<comment type="caution">
    <text evidence="2">The sequence shown here is derived from an EMBL/GenBank/DDBJ whole genome shotgun (WGS) entry which is preliminary data.</text>
</comment>
<proteinExistence type="predicted"/>
<dbReference type="AlphaFoldDB" id="A0A9Q0IX19"/>
<accession>A0A9Q0IX19</accession>
<sequence length="100" mass="10412">MVGGGRTDGRTMGAGRAFSPETHGPSTTLSGVAVAKPGDPRTQYYSVWCGCGQAWRPTDPVLLCLVWLWPSLETHGPSGTLHCLAGTDTCGHAGAQSKMP</sequence>
<protein>
    <submittedName>
        <fullName evidence="2">Uncharacterized protein</fullName>
    </submittedName>
</protein>
<feature type="region of interest" description="Disordered" evidence="1">
    <location>
        <begin position="1"/>
        <end position="32"/>
    </location>
</feature>
<dbReference type="Proteomes" id="UP001148018">
    <property type="component" value="Unassembled WGS sequence"/>
</dbReference>
<evidence type="ECO:0000313" key="3">
    <source>
        <dbReference type="Proteomes" id="UP001148018"/>
    </source>
</evidence>
<dbReference type="EMBL" id="JANIIK010000035">
    <property type="protein sequence ID" value="KAJ3613003.1"/>
    <property type="molecule type" value="Genomic_DNA"/>
</dbReference>
<organism evidence="2 3">
    <name type="scientific">Muraenolepis orangiensis</name>
    <name type="common">Patagonian moray cod</name>
    <dbReference type="NCBI Taxonomy" id="630683"/>
    <lineage>
        <taxon>Eukaryota</taxon>
        <taxon>Metazoa</taxon>
        <taxon>Chordata</taxon>
        <taxon>Craniata</taxon>
        <taxon>Vertebrata</taxon>
        <taxon>Euteleostomi</taxon>
        <taxon>Actinopterygii</taxon>
        <taxon>Neopterygii</taxon>
        <taxon>Teleostei</taxon>
        <taxon>Neoteleostei</taxon>
        <taxon>Acanthomorphata</taxon>
        <taxon>Zeiogadaria</taxon>
        <taxon>Gadariae</taxon>
        <taxon>Gadiformes</taxon>
        <taxon>Muraenolepidoidei</taxon>
        <taxon>Muraenolepididae</taxon>
        <taxon>Muraenolepis</taxon>
    </lineage>
</organism>
<name>A0A9Q0IX19_9TELE</name>
<evidence type="ECO:0000313" key="2">
    <source>
        <dbReference type="EMBL" id="KAJ3613003.1"/>
    </source>
</evidence>
<gene>
    <name evidence="2" type="ORF">NHX12_019260</name>
</gene>
<reference evidence="2" key="1">
    <citation type="submission" date="2022-07" db="EMBL/GenBank/DDBJ databases">
        <title>Chromosome-level genome of Muraenolepis orangiensis.</title>
        <authorList>
            <person name="Kim J."/>
        </authorList>
    </citation>
    <scope>NUCLEOTIDE SEQUENCE</scope>
    <source>
        <strain evidence="2">KU_S4_2022</strain>
        <tissue evidence="2">Muscle</tissue>
    </source>
</reference>
<keyword evidence="3" id="KW-1185">Reference proteome</keyword>
<evidence type="ECO:0000256" key="1">
    <source>
        <dbReference type="SAM" id="MobiDB-lite"/>
    </source>
</evidence>